<protein>
    <submittedName>
        <fullName evidence="2">DinB family protein</fullName>
    </submittedName>
</protein>
<dbReference type="InterPro" id="IPR024775">
    <property type="entry name" value="DinB-like"/>
</dbReference>
<dbReference type="Gene3D" id="1.20.120.450">
    <property type="entry name" value="dinb family like domain"/>
    <property type="match status" value="1"/>
</dbReference>
<dbReference type="SUPFAM" id="SSF109854">
    <property type="entry name" value="DinB/YfiT-like putative metalloenzymes"/>
    <property type="match status" value="1"/>
</dbReference>
<dbReference type="Proteomes" id="UP000321926">
    <property type="component" value="Unassembled WGS sequence"/>
</dbReference>
<dbReference type="AlphaFoldDB" id="A0A5C8KCM8"/>
<dbReference type="OrthoDB" id="9793216at2"/>
<comment type="caution">
    <text evidence="2">The sequence shown here is derived from an EMBL/GenBank/DDBJ whole genome shotgun (WGS) entry which is preliminary data.</text>
</comment>
<evidence type="ECO:0000313" key="3">
    <source>
        <dbReference type="Proteomes" id="UP000321926"/>
    </source>
</evidence>
<keyword evidence="3" id="KW-1185">Reference proteome</keyword>
<feature type="domain" description="DinB-like" evidence="1">
    <location>
        <begin position="46"/>
        <end position="168"/>
    </location>
</feature>
<sequence length="178" mass="20022">MAPQITFPAPAEYPDAVKAYVEAAKAEDILAGLAASQQFIINSMLELKEAQLNLRYQPGKWSIKEVLVHVADTERIFAYRALRFARHDKTPLPGFDQDIYVEPSKAAARTITSILNEYAAVRQSTIELFKSFDEEALNQTGLASNNEISVRAIGYAILGHEIHHLRIIREKYLQLPLI</sequence>
<dbReference type="InterPro" id="IPR034660">
    <property type="entry name" value="DinB/YfiT-like"/>
</dbReference>
<proteinExistence type="predicted"/>
<dbReference type="Pfam" id="PF12867">
    <property type="entry name" value="DinB_2"/>
    <property type="match status" value="1"/>
</dbReference>
<evidence type="ECO:0000313" key="2">
    <source>
        <dbReference type="EMBL" id="TXK50735.1"/>
    </source>
</evidence>
<reference evidence="2 3" key="1">
    <citation type="submission" date="2019-08" db="EMBL/GenBank/DDBJ databases">
        <authorList>
            <person name="Shi S."/>
        </authorList>
    </citation>
    <scope>NUCLEOTIDE SEQUENCE [LARGE SCALE GENOMIC DNA]</scope>
    <source>
        <strain evidence="2 3">GY10130</strain>
    </source>
</reference>
<gene>
    <name evidence="2" type="ORF">FVR03_04390</name>
</gene>
<accession>A0A5C8KCM8</accession>
<dbReference type="RefSeq" id="WP_147920553.1">
    <property type="nucleotide sequence ID" value="NZ_VRTY01000011.1"/>
</dbReference>
<evidence type="ECO:0000259" key="1">
    <source>
        <dbReference type="Pfam" id="PF12867"/>
    </source>
</evidence>
<organism evidence="2 3">
    <name type="scientific">Pontibacter qinzhouensis</name>
    <dbReference type="NCBI Taxonomy" id="2603253"/>
    <lineage>
        <taxon>Bacteria</taxon>
        <taxon>Pseudomonadati</taxon>
        <taxon>Bacteroidota</taxon>
        <taxon>Cytophagia</taxon>
        <taxon>Cytophagales</taxon>
        <taxon>Hymenobacteraceae</taxon>
        <taxon>Pontibacter</taxon>
    </lineage>
</organism>
<name>A0A5C8KCM8_9BACT</name>
<dbReference type="EMBL" id="VRTY01000011">
    <property type="protein sequence ID" value="TXK50735.1"/>
    <property type="molecule type" value="Genomic_DNA"/>
</dbReference>